<organism evidence="13 14">
    <name type="scientific">Henningerozyma blattae (strain ATCC 34711 / CBS 6284 / DSM 70876 / NBRC 10599 / NRRL Y-10934 / UCD 77-7)</name>
    <name type="common">Yeast</name>
    <name type="synonym">Tetrapisispora blattae</name>
    <dbReference type="NCBI Taxonomy" id="1071380"/>
    <lineage>
        <taxon>Eukaryota</taxon>
        <taxon>Fungi</taxon>
        <taxon>Dikarya</taxon>
        <taxon>Ascomycota</taxon>
        <taxon>Saccharomycotina</taxon>
        <taxon>Saccharomycetes</taxon>
        <taxon>Saccharomycetales</taxon>
        <taxon>Saccharomycetaceae</taxon>
        <taxon>Henningerozyma</taxon>
    </lineage>
</organism>
<evidence type="ECO:0000256" key="7">
    <source>
        <dbReference type="ARBA" id="ARBA00023288"/>
    </source>
</evidence>
<dbReference type="GO" id="GO:0032541">
    <property type="term" value="C:cortical endoplasmic reticulum"/>
    <property type="evidence" value="ECO:0007669"/>
    <property type="project" value="EnsemblFungi"/>
</dbReference>
<name>I2H7M9_HENB6</name>
<dbReference type="GO" id="GO:0005794">
    <property type="term" value="C:Golgi apparatus"/>
    <property type="evidence" value="ECO:0007669"/>
    <property type="project" value="TreeGrafter"/>
</dbReference>
<dbReference type="HOGENOM" id="CLU_047581_0_0_1"/>
<comment type="similarity">
    <text evidence="9">Belongs to the DHHC palmitoyltransferase family. ERF2/ZDHHC9 subfamily.</text>
</comment>
<gene>
    <name evidence="13" type="primary">TBLA0H00920</name>
    <name evidence="13" type="ORF">TBLA_0H00920</name>
</gene>
<evidence type="ECO:0000256" key="4">
    <source>
        <dbReference type="ARBA" id="ARBA00022989"/>
    </source>
</evidence>
<accession>I2H7M9</accession>
<dbReference type="STRING" id="1071380.I2H7M9"/>
<keyword evidence="2 11" id="KW-0808">Transferase</keyword>
<evidence type="ECO:0000256" key="1">
    <source>
        <dbReference type="ARBA" id="ARBA00004477"/>
    </source>
</evidence>
<dbReference type="InterPro" id="IPR039859">
    <property type="entry name" value="PFA4/ZDH16/20/ERF2-like"/>
</dbReference>
<evidence type="ECO:0000256" key="3">
    <source>
        <dbReference type="ARBA" id="ARBA00022692"/>
    </source>
</evidence>
<keyword evidence="6" id="KW-0564">Palmitate</keyword>
<keyword evidence="8 11" id="KW-0012">Acyltransferase</keyword>
<dbReference type="PANTHER" id="PTHR22883:SF43">
    <property type="entry name" value="PALMITOYLTRANSFERASE APP"/>
    <property type="match status" value="1"/>
</dbReference>
<dbReference type="FunCoup" id="I2H7M9">
    <property type="interactions" value="192"/>
</dbReference>
<keyword evidence="5 11" id="KW-0472">Membrane</keyword>
<evidence type="ECO:0000256" key="10">
    <source>
        <dbReference type="ARBA" id="ARBA00048048"/>
    </source>
</evidence>
<dbReference type="OMA" id="YVTMFLI"/>
<dbReference type="eggNOG" id="KOG1311">
    <property type="taxonomic scope" value="Eukaryota"/>
</dbReference>
<evidence type="ECO:0000256" key="9">
    <source>
        <dbReference type="ARBA" id="ARBA00023463"/>
    </source>
</evidence>
<dbReference type="Proteomes" id="UP000002866">
    <property type="component" value="Chromosome 8"/>
</dbReference>
<keyword evidence="4 11" id="KW-1133">Transmembrane helix</keyword>
<evidence type="ECO:0000256" key="8">
    <source>
        <dbReference type="ARBA" id="ARBA00023315"/>
    </source>
</evidence>
<dbReference type="GeneID" id="14497538"/>
<dbReference type="GO" id="GO:0006612">
    <property type="term" value="P:protein targeting to membrane"/>
    <property type="evidence" value="ECO:0007669"/>
    <property type="project" value="EnsemblFungi"/>
</dbReference>
<comment type="domain">
    <text evidence="11">The DHHC domain is required for palmitoyltransferase activity.</text>
</comment>
<comment type="subcellular location">
    <subcellularLocation>
        <location evidence="1">Endoplasmic reticulum membrane</location>
        <topology evidence="1">Multi-pass membrane protein</topology>
    </subcellularLocation>
</comment>
<dbReference type="KEGG" id="tbl:TBLA_0H00920"/>
<dbReference type="GO" id="GO:0097038">
    <property type="term" value="C:perinuclear endoplasmic reticulum"/>
    <property type="evidence" value="ECO:0007669"/>
    <property type="project" value="EnsemblFungi"/>
</dbReference>
<feature type="transmembrane region" description="Helical" evidence="11">
    <location>
        <begin position="232"/>
        <end position="255"/>
    </location>
</feature>
<keyword evidence="7" id="KW-0449">Lipoprotein</keyword>
<proteinExistence type="inferred from homology"/>
<dbReference type="AlphaFoldDB" id="I2H7M9"/>
<dbReference type="Pfam" id="PF01529">
    <property type="entry name" value="DHHC"/>
    <property type="match status" value="1"/>
</dbReference>
<keyword evidence="14" id="KW-1185">Reference proteome</keyword>
<dbReference type="InParanoid" id="I2H7M9"/>
<evidence type="ECO:0000313" key="14">
    <source>
        <dbReference type="Proteomes" id="UP000002866"/>
    </source>
</evidence>
<evidence type="ECO:0000256" key="11">
    <source>
        <dbReference type="RuleBase" id="RU079119"/>
    </source>
</evidence>
<dbReference type="GO" id="GO:0019706">
    <property type="term" value="F:protein-cysteine S-palmitoyltransferase activity"/>
    <property type="evidence" value="ECO:0007669"/>
    <property type="project" value="UniProtKB-EC"/>
</dbReference>
<evidence type="ECO:0000256" key="2">
    <source>
        <dbReference type="ARBA" id="ARBA00022679"/>
    </source>
</evidence>
<dbReference type="PANTHER" id="PTHR22883">
    <property type="entry name" value="ZINC FINGER DHHC DOMAIN CONTAINING PROTEIN"/>
    <property type="match status" value="1"/>
</dbReference>
<dbReference type="GO" id="GO:0031211">
    <property type="term" value="C:endoplasmic reticulum palmitoyltransferase complex"/>
    <property type="evidence" value="ECO:0007669"/>
    <property type="project" value="EnsemblFungi"/>
</dbReference>
<dbReference type="RefSeq" id="XP_004181900.1">
    <property type="nucleotide sequence ID" value="XM_004181852.1"/>
</dbReference>
<protein>
    <recommendedName>
        <fullName evidence="11">Palmitoyltransferase</fullName>
        <ecNumber evidence="11">2.3.1.225</ecNumber>
    </recommendedName>
</protein>
<feature type="transmembrane region" description="Helical" evidence="11">
    <location>
        <begin position="117"/>
        <end position="136"/>
    </location>
</feature>
<feature type="domain" description="Palmitoyltransferase DHHC" evidence="12">
    <location>
        <begin position="185"/>
        <end position="302"/>
    </location>
</feature>
<dbReference type="PROSITE" id="PS50216">
    <property type="entry name" value="DHHC"/>
    <property type="match status" value="1"/>
</dbReference>
<evidence type="ECO:0000256" key="5">
    <source>
        <dbReference type="ARBA" id="ARBA00023136"/>
    </source>
</evidence>
<evidence type="ECO:0000259" key="12">
    <source>
        <dbReference type="Pfam" id="PF01529"/>
    </source>
</evidence>
<dbReference type="EMBL" id="HE806323">
    <property type="protein sequence ID" value="CCH62381.1"/>
    <property type="molecule type" value="Genomic_DNA"/>
</dbReference>
<comment type="catalytic activity">
    <reaction evidence="10 11">
        <text>L-cysteinyl-[protein] + hexadecanoyl-CoA = S-hexadecanoyl-L-cysteinyl-[protein] + CoA</text>
        <dbReference type="Rhea" id="RHEA:36683"/>
        <dbReference type="Rhea" id="RHEA-COMP:10131"/>
        <dbReference type="Rhea" id="RHEA-COMP:11032"/>
        <dbReference type="ChEBI" id="CHEBI:29950"/>
        <dbReference type="ChEBI" id="CHEBI:57287"/>
        <dbReference type="ChEBI" id="CHEBI:57379"/>
        <dbReference type="ChEBI" id="CHEBI:74151"/>
        <dbReference type="EC" id="2.3.1.225"/>
    </reaction>
</comment>
<evidence type="ECO:0000313" key="13">
    <source>
        <dbReference type="EMBL" id="CCH62381.1"/>
    </source>
</evidence>
<keyword evidence="3 11" id="KW-0812">Transmembrane</keyword>
<sequence>MYTKSRSLCNDLNYKTQGNFTGREESLTMNNSKISLWKRIYLWIITFEGGNEYEEDTTKNYHSIPLRTNYMFFLGGRFRTVKRSRHYSIIVFAIMVVPGVLFSVFECSNLWHTHHGYKALVFFFYYFWAMCIFFFIKVSTNDAGVLPRNIHIGKIMENNNKETIIIPDEYTNTIRLPVANKNHSIELKYCSTCHIWRPPRASHCSICQACIDVHDHHCIWINNCVGNRNYRYFIIFLVGAILSSIFIIINCSIHVARIRRASNAPVAILLIVYGCLTIIYPGILLGYHIALTGTGQTTREFLHTLHGIKNPMLSRVTRARDNAFDSGSFFHNMIFLMAQRQAPSFLPSRGTHSRDDWRFR</sequence>
<dbReference type="GO" id="GO:0005789">
    <property type="term" value="C:endoplasmic reticulum membrane"/>
    <property type="evidence" value="ECO:0007669"/>
    <property type="project" value="UniProtKB-SubCell"/>
</dbReference>
<dbReference type="EC" id="2.3.1.225" evidence="11"/>
<feature type="transmembrane region" description="Helical" evidence="11">
    <location>
        <begin position="267"/>
        <end position="290"/>
    </location>
</feature>
<dbReference type="OrthoDB" id="9909019at2759"/>
<evidence type="ECO:0000256" key="6">
    <source>
        <dbReference type="ARBA" id="ARBA00023139"/>
    </source>
</evidence>
<reference evidence="13 14" key="1">
    <citation type="journal article" date="2011" name="Proc. Natl. Acad. Sci. U.S.A.">
        <title>Evolutionary erosion of yeast sex chromosomes by mating-type switching accidents.</title>
        <authorList>
            <person name="Gordon J.L."/>
            <person name="Armisen D."/>
            <person name="Proux-Wera E."/>
            <person name="Oheigeartaigh S.S."/>
            <person name="Byrne K.P."/>
            <person name="Wolfe K.H."/>
        </authorList>
    </citation>
    <scope>NUCLEOTIDE SEQUENCE [LARGE SCALE GENOMIC DNA]</scope>
    <source>
        <strain evidence="14">ATCC 34711 / CBS 6284 / DSM 70876 / NBRC 10599 / NRRL Y-10934 / UCD 77-7</strain>
    </source>
</reference>
<feature type="transmembrane region" description="Helical" evidence="11">
    <location>
        <begin position="87"/>
        <end position="105"/>
    </location>
</feature>
<dbReference type="InterPro" id="IPR001594">
    <property type="entry name" value="Palmitoyltrfase_DHHC"/>
</dbReference>